<comment type="similarity">
    <text evidence="1">Belongs to the complex I 24 kDa subunit family.</text>
</comment>
<keyword evidence="3 10" id="KW-0001">2Fe-2S</keyword>
<dbReference type="Proteomes" id="UP000324282">
    <property type="component" value="Unassembled WGS sequence"/>
</dbReference>
<evidence type="ECO:0000256" key="1">
    <source>
        <dbReference type="ARBA" id="ARBA00010643"/>
    </source>
</evidence>
<evidence type="ECO:0000256" key="5">
    <source>
        <dbReference type="ARBA" id="ARBA00023004"/>
    </source>
</evidence>
<feature type="binding site" evidence="10">
    <location>
        <position position="128"/>
    </location>
    <ligand>
        <name>[2Fe-2S] cluster</name>
        <dbReference type="ChEBI" id="CHEBI:190135"/>
    </ligand>
</feature>
<accession>A0A5S5BBE2</accession>
<feature type="binding site" evidence="10">
    <location>
        <position position="132"/>
    </location>
    <ligand>
        <name>[2Fe-2S] cluster</name>
        <dbReference type="ChEBI" id="CHEBI:190135"/>
    </ligand>
</feature>
<dbReference type="Gene3D" id="1.10.10.1590">
    <property type="entry name" value="NADH-quinone oxidoreductase subunit E"/>
    <property type="match status" value="1"/>
</dbReference>
<evidence type="ECO:0000256" key="3">
    <source>
        <dbReference type="ARBA" id="ARBA00022714"/>
    </source>
</evidence>
<gene>
    <name evidence="11" type="ORF">A9A72_1231143</name>
</gene>
<keyword evidence="5 10" id="KW-0408">Iron</keyword>
<dbReference type="NCBIfam" id="NF004638">
    <property type="entry name" value="PRK05988.1"/>
    <property type="match status" value="1"/>
</dbReference>
<comment type="caution">
    <text evidence="11">The sequence shown here is derived from an EMBL/GenBank/DDBJ whole genome shotgun (WGS) entry which is preliminary data.</text>
</comment>
<protein>
    <recommendedName>
        <fullName evidence="2">NADH-quinone oxidoreductase subunit E</fullName>
    </recommendedName>
    <alternativeName>
        <fullName evidence="7">NADH dehydrogenase I subunit E</fullName>
    </alternativeName>
    <alternativeName>
        <fullName evidence="8">NDH-1 subunit E</fullName>
    </alternativeName>
</protein>
<dbReference type="InterPro" id="IPR036249">
    <property type="entry name" value="Thioredoxin-like_sf"/>
</dbReference>
<evidence type="ECO:0000256" key="4">
    <source>
        <dbReference type="ARBA" id="ARBA00022723"/>
    </source>
</evidence>
<evidence type="ECO:0000256" key="8">
    <source>
        <dbReference type="ARBA" id="ARBA00032788"/>
    </source>
</evidence>
<keyword evidence="6 10" id="KW-0411">Iron-sulfur</keyword>
<dbReference type="AlphaFoldDB" id="A0A5S5BBE2"/>
<dbReference type="CDD" id="cd03081">
    <property type="entry name" value="TRX_Fd_NuoE_FDH_gamma"/>
    <property type="match status" value="1"/>
</dbReference>
<organism evidence="11 12">
    <name type="scientific">Stutzerimonas stutzeri</name>
    <name type="common">Pseudomonas stutzeri</name>
    <dbReference type="NCBI Taxonomy" id="316"/>
    <lineage>
        <taxon>Bacteria</taxon>
        <taxon>Pseudomonadati</taxon>
        <taxon>Pseudomonadota</taxon>
        <taxon>Gammaproteobacteria</taxon>
        <taxon>Pseudomonadales</taxon>
        <taxon>Pseudomonadaceae</taxon>
        <taxon>Stutzerimonas</taxon>
    </lineage>
</organism>
<feature type="binding site" evidence="10">
    <location>
        <position position="87"/>
    </location>
    <ligand>
        <name>[2Fe-2S] cluster</name>
        <dbReference type="ChEBI" id="CHEBI:190135"/>
    </ligand>
</feature>
<evidence type="ECO:0000313" key="11">
    <source>
        <dbReference type="EMBL" id="TYP64357.1"/>
    </source>
</evidence>
<dbReference type="OrthoDB" id="9807941at2"/>
<comment type="cofactor">
    <cofactor evidence="10">
        <name>[2Fe-2S] cluster</name>
        <dbReference type="ChEBI" id="CHEBI:190135"/>
    </cofactor>
    <text evidence="10">Binds 1 [2Fe-2S] cluster.</text>
</comment>
<evidence type="ECO:0000256" key="2">
    <source>
        <dbReference type="ARBA" id="ARBA00019898"/>
    </source>
</evidence>
<dbReference type="EMBL" id="VNHQ01000013">
    <property type="protein sequence ID" value="TYP64357.1"/>
    <property type="molecule type" value="Genomic_DNA"/>
</dbReference>
<reference evidence="11 12" key="1">
    <citation type="submission" date="2019-07" db="EMBL/GenBank/DDBJ databases">
        <title>Deep subsurface shale carbon reservoir microbial communities from Ohio and West Virginia, USA.</title>
        <authorList>
            <person name="Wrighton K."/>
        </authorList>
    </citation>
    <scope>NUCLEOTIDE SEQUENCE [LARGE SCALE GENOMIC DNA]</scope>
    <source>
        <strain evidence="11 12">NP_8Ht</strain>
    </source>
</reference>
<proteinExistence type="inferred from homology"/>
<feature type="binding site" evidence="10">
    <location>
        <position position="92"/>
    </location>
    <ligand>
        <name>[2Fe-2S] cluster</name>
        <dbReference type="ChEBI" id="CHEBI:190135"/>
    </ligand>
</feature>
<dbReference type="PIRSF" id="PIRSF000216">
    <property type="entry name" value="NADH_DH_24kDa"/>
    <property type="match status" value="1"/>
</dbReference>
<dbReference type="InterPro" id="IPR041921">
    <property type="entry name" value="NuoE_N"/>
</dbReference>
<sequence length="169" mass="18567">MSTTISSATGAWTPALIQQVIDDHKSMPGAMLPTLHAIQDRFGHIPDSAVPLIADSLNCTRADVHGIISFYHHFRTQPAGRNVIQICRAEACQAVGSRQLEAHVKASLKVDYHQTTQDREITLEPVYCLGNCACGPAVQINNDVHGRVTPERFDELADELKTVAVEVKW</sequence>
<evidence type="ECO:0000256" key="10">
    <source>
        <dbReference type="PIRSR" id="PIRSR000216-1"/>
    </source>
</evidence>
<dbReference type="Gene3D" id="3.40.30.10">
    <property type="entry name" value="Glutaredoxin"/>
    <property type="match status" value="1"/>
</dbReference>
<dbReference type="GO" id="GO:0016491">
    <property type="term" value="F:oxidoreductase activity"/>
    <property type="evidence" value="ECO:0007669"/>
    <property type="project" value="InterPro"/>
</dbReference>
<dbReference type="InterPro" id="IPR002023">
    <property type="entry name" value="NuoE-like"/>
</dbReference>
<name>A0A5S5BBE2_STUST</name>
<dbReference type="GO" id="GO:0051537">
    <property type="term" value="F:2 iron, 2 sulfur cluster binding"/>
    <property type="evidence" value="ECO:0007669"/>
    <property type="project" value="UniProtKB-KW"/>
</dbReference>
<evidence type="ECO:0000256" key="6">
    <source>
        <dbReference type="ARBA" id="ARBA00023014"/>
    </source>
</evidence>
<evidence type="ECO:0000313" key="12">
    <source>
        <dbReference type="Proteomes" id="UP000324282"/>
    </source>
</evidence>
<comment type="cofactor">
    <cofactor evidence="9">
        <name>[2Fe-2S] cluster</name>
        <dbReference type="ChEBI" id="CHEBI:190135"/>
    </cofactor>
</comment>
<dbReference type="PANTHER" id="PTHR43342">
    <property type="entry name" value="NADH-QUINONE OXIDOREDUCTASE, E SUBUNIT"/>
    <property type="match status" value="1"/>
</dbReference>
<keyword evidence="4 10" id="KW-0479">Metal-binding</keyword>
<evidence type="ECO:0000256" key="9">
    <source>
        <dbReference type="ARBA" id="ARBA00034078"/>
    </source>
</evidence>
<dbReference type="RefSeq" id="WP_148925863.1">
    <property type="nucleotide sequence ID" value="NZ_VNHQ01000013.1"/>
</dbReference>
<dbReference type="SUPFAM" id="SSF52833">
    <property type="entry name" value="Thioredoxin-like"/>
    <property type="match status" value="1"/>
</dbReference>
<dbReference type="PANTHER" id="PTHR43342:SF1">
    <property type="entry name" value="BIFURCATING [FEFE] HYDROGENASE GAMMA SUBUNIT"/>
    <property type="match status" value="1"/>
</dbReference>
<dbReference type="InterPro" id="IPR028431">
    <property type="entry name" value="NADP_DH_HndA-like"/>
</dbReference>
<dbReference type="Pfam" id="PF01257">
    <property type="entry name" value="2Fe-2S_thioredx"/>
    <property type="match status" value="1"/>
</dbReference>
<dbReference type="GO" id="GO:0046872">
    <property type="term" value="F:metal ion binding"/>
    <property type="evidence" value="ECO:0007669"/>
    <property type="project" value="UniProtKB-KW"/>
</dbReference>
<evidence type="ECO:0000256" key="7">
    <source>
        <dbReference type="ARBA" id="ARBA00031580"/>
    </source>
</evidence>